<organism evidence="2 3">
    <name type="scientific">Chloroflexus islandicus</name>
    <dbReference type="NCBI Taxonomy" id="1707952"/>
    <lineage>
        <taxon>Bacteria</taxon>
        <taxon>Bacillati</taxon>
        <taxon>Chloroflexota</taxon>
        <taxon>Chloroflexia</taxon>
        <taxon>Chloroflexales</taxon>
        <taxon>Chloroflexineae</taxon>
        <taxon>Chloroflexaceae</taxon>
        <taxon>Chloroflexus</taxon>
    </lineage>
</organism>
<evidence type="ECO:0000313" key="2">
    <source>
        <dbReference type="EMBL" id="OAN42904.1"/>
    </source>
</evidence>
<protein>
    <submittedName>
        <fullName evidence="2">Uncharacterized protein</fullName>
    </submittedName>
</protein>
<dbReference type="PROSITE" id="PS51257">
    <property type="entry name" value="PROKAR_LIPOPROTEIN"/>
    <property type="match status" value="1"/>
</dbReference>
<keyword evidence="3" id="KW-1185">Reference proteome</keyword>
<evidence type="ECO:0000256" key="1">
    <source>
        <dbReference type="SAM" id="SignalP"/>
    </source>
</evidence>
<proteinExistence type="predicted"/>
<feature type="chain" id="PRO_5008091726" evidence="1">
    <location>
        <begin position="24"/>
        <end position="127"/>
    </location>
</feature>
<name>A0A178M698_9CHLR</name>
<gene>
    <name evidence="2" type="ORF">A6A03_04085</name>
</gene>
<feature type="signal peptide" evidence="1">
    <location>
        <begin position="1"/>
        <end position="23"/>
    </location>
</feature>
<reference evidence="2 3" key="1">
    <citation type="submission" date="2016-04" db="EMBL/GenBank/DDBJ databases">
        <title>Chloroflexus islandicus sp. nov., a thermophilic filamentous anoxygenic phototrophic bacterium from geyser Strokkur (Iceland).</title>
        <authorList>
            <person name="Gaisin V.A."/>
            <person name="Kalashnikov A.M."/>
            <person name="Sukhacheva M.V."/>
            <person name="Grouzdev D.S."/>
            <person name="Ivanov T.M."/>
            <person name="Kuznetsov B."/>
            <person name="Gorlenko V.M."/>
        </authorList>
    </citation>
    <scope>NUCLEOTIDE SEQUENCE [LARGE SCALE GENOMIC DNA]</scope>
    <source>
        <strain evidence="3">isl-2</strain>
    </source>
</reference>
<dbReference type="AlphaFoldDB" id="A0A178M698"/>
<keyword evidence="1" id="KW-0732">Signal</keyword>
<comment type="caution">
    <text evidence="2">The sequence shown here is derived from an EMBL/GenBank/DDBJ whole genome shotgun (WGS) entry which is preliminary data.</text>
</comment>
<dbReference type="EMBL" id="LWQS01000082">
    <property type="protein sequence ID" value="OAN42904.1"/>
    <property type="molecule type" value="Genomic_DNA"/>
</dbReference>
<dbReference type="RefSeq" id="WP_066790457.1">
    <property type="nucleotide sequence ID" value="NZ_LWQS01000082.1"/>
</dbReference>
<accession>A0A178M698</accession>
<dbReference type="Proteomes" id="UP000078287">
    <property type="component" value="Unassembled WGS sequence"/>
</dbReference>
<sequence>MLHRIMLLVITGLMLLLTACATATPGPAARPGIVTIEKVDLLVMESNPPQVQAHITGYLGDGCTTFAGITQQRDGNTITITVSATHSGAQVCPAIAPLLDQRITLEGPFAPGQYTVIVNGTAYQLTI</sequence>
<dbReference type="OrthoDB" id="163683at2"/>
<evidence type="ECO:0000313" key="3">
    <source>
        <dbReference type="Proteomes" id="UP000078287"/>
    </source>
</evidence>